<organism evidence="2">
    <name type="scientific">Siphoviridae sp. ctigT3</name>
    <dbReference type="NCBI Taxonomy" id="2826434"/>
    <lineage>
        <taxon>Viruses</taxon>
        <taxon>Duplodnaviria</taxon>
        <taxon>Heunggongvirae</taxon>
        <taxon>Uroviricota</taxon>
        <taxon>Caudoviricetes</taxon>
    </lineage>
</organism>
<accession>A0A8S5MSS8</accession>
<sequence length="407" mass="44518">MNAPQLRRASFRGVPFEVTSSNLSIGRRTQTFEYPQRDDPFTEDMGRSKRTIRITAFVVGYDYIARMKRLIAACEKPGSGRLIHPWLGSMEVTPTDLSAPVFESNRVASVSLTFVESGKLQYPNALLDVGAKCLSAAQLLINAEFDEFVKTFDLTGAQDFVKEAVGLDLQGIFNSETVQSVCDAFDLADELATLSHDVITLAEGAPNALFNRVLDTYGLQGFASTVHAWTDVSHRFRSLTQSSELNSAKPQAVASRTTSERIEKANAAGQAMIRGLSVANMVVAASEIGTSNDRLDASTPVQTAPYDDLIAVRNEILEAIDEESLKISSDPIYEALCESRSAVYEAITQRAENQARLVSFKPSSVLPALVLAYDYYGDASREAEIVGRNKIRHSGFVPAVELKLLNE</sequence>
<protein>
    <submittedName>
        <fullName evidence="2">DNA circularization protein</fullName>
    </submittedName>
</protein>
<reference evidence="2" key="1">
    <citation type="journal article" date="2021" name="Proc. Natl. Acad. Sci. U.S.A.">
        <title>A Catalog of Tens of Thousands of Viruses from Human Metagenomes Reveals Hidden Associations with Chronic Diseases.</title>
        <authorList>
            <person name="Tisza M.J."/>
            <person name="Buck C.B."/>
        </authorList>
    </citation>
    <scope>NUCLEOTIDE SEQUENCE</scope>
    <source>
        <strain evidence="2">CtigT3</strain>
    </source>
</reference>
<name>A0A8S5MSS8_9CAUD</name>
<dbReference type="InterPro" id="IPR009826">
    <property type="entry name" value="DNA_circ_N"/>
</dbReference>
<evidence type="ECO:0000313" key="2">
    <source>
        <dbReference type="EMBL" id="DAD85358.1"/>
    </source>
</evidence>
<dbReference type="EMBL" id="BK014981">
    <property type="protein sequence ID" value="DAD85358.1"/>
    <property type="molecule type" value="Genomic_DNA"/>
</dbReference>
<proteinExistence type="predicted"/>
<feature type="domain" description="DNA circulation N-terminal" evidence="1">
    <location>
        <begin position="6"/>
        <end position="92"/>
    </location>
</feature>
<evidence type="ECO:0000259" key="1">
    <source>
        <dbReference type="Pfam" id="PF07157"/>
    </source>
</evidence>
<dbReference type="Pfam" id="PF07157">
    <property type="entry name" value="DNA_circ_N"/>
    <property type="match status" value="1"/>
</dbReference>